<protein>
    <submittedName>
        <fullName evidence="1">Uncharacterized protein</fullName>
    </submittedName>
</protein>
<dbReference type="Gene3D" id="2.40.70.10">
    <property type="entry name" value="Acid Proteases"/>
    <property type="match status" value="1"/>
</dbReference>
<organism evidence="1 2">
    <name type="scientific">Rhodocollybia butyracea</name>
    <dbReference type="NCBI Taxonomy" id="206335"/>
    <lineage>
        <taxon>Eukaryota</taxon>
        <taxon>Fungi</taxon>
        <taxon>Dikarya</taxon>
        <taxon>Basidiomycota</taxon>
        <taxon>Agaricomycotina</taxon>
        <taxon>Agaricomycetes</taxon>
        <taxon>Agaricomycetidae</taxon>
        <taxon>Agaricales</taxon>
        <taxon>Marasmiineae</taxon>
        <taxon>Omphalotaceae</taxon>
        <taxon>Rhodocollybia</taxon>
    </lineage>
</organism>
<dbReference type="Pfam" id="PF13975">
    <property type="entry name" value="gag-asp_proteas"/>
    <property type="match status" value="1"/>
</dbReference>
<evidence type="ECO:0000313" key="1">
    <source>
        <dbReference type="EMBL" id="KAF9066595.1"/>
    </source>
</evidence>
<dbReference type="CDD" id="cd00303">
    <property type="entry name" value="retropepsin_like"/>
    <property type="match status" value="1"/>
</dbReference>
<dbReference type="EMBL" id="JADNRY010000085">
    <property type="protein sequence ID" value="KAF9066595.1"/>
    <property type="molecule type" value="Genomic_DNA"/>
</dbReference>
<comment type="caution">
    <text evidence="1">The sequence shown here is derived from an EMBL/GenBank/DDBJ whole genome shotgun (WGS) entry which is preliminary data.</text>
</comment>
<dbReference type="Proteomes" id="UP000772434">
    <property type="component" value="Unassembled WGS sequence"/>
</dbReference>
<sequence>MVDSGAGSPLINSCFLKEHDISATLKRHPVLLRTVDNSLVKSGMVTHDTLVRMTVGEQHAEKFRFDVADIGDDHIILGISWLRKVSGVAKEQSRSLEDN</sequence>
<reference evidence="1" key="1">
    <citation type="submission" date="2020-11" db="EMBL/GenBank/DDBJ databases">
        <authorList>
            <consortium name="DOE Joint Genome Institute"/>
            <person name="Ahrendt S."/>
            <person name="Riley R."/>
            <person name="Andreopoulos W."/>
            <person name="Labutti K."/>
            <person name="Pangilinan J."/>
            <person name="Ruiz-Duenas F.J."/>
            <person name="Barrasa J.M."/>
            <person name="Sanchez-Garcia M."/>
            <person name="Camarero S."/>
            <person name="Miyauchi S."/>
            <person name="Serrano A."/>
            <person name="Linde D."/>
            <person name="Babiker R."/>
            <person name="Drula E."/>
            <person name="Ayuso-Fernandez I."/>
            <person name="Pacheco R."/>
            <person name="Padilla G."/>
            <person name="Ferreira P."/>
            <person name="Barriuso J."/>
            <person name="Kellner H."/>
            <person name="Castanera R."/>
            <person name="Alfaro M."/>
            <person name="Ramirez L."/>
            <person name="Pisabarro A.G."/>
            <person name="Kuo A."/>
            <person name="Tritt A."/>
            <person name="Lipzen A."/>
            <person name="He G."/>
            <person name="Yan M."/>
            <person name="Ng V."/>
            <person name="Cullen D."/>
            <person name="Martin F."/>
            <person name="Rosso M.-N."/>
            <person name="Henrissat B."/>
            <person name="Hibbett D."/>
            <person name="Martinez A.T."/>
            <person name="Grigoriev I.V."/>
        </authorList>
    </citation>
    <scope>NUCLEOTIDE SEQUENCE</scope>
    <source>
        <strain evidence="1">AH 40177</strain>
    </source>
</reference>
<dbReference type="OrthoDB" id="3267566at2759"/>
<accession>A0A9P5PR42</accession>
<evidence type="ECO:0000313" key="2">
    <source>
        <dbReference type="Proteomes" id="UP000772434"/>
    </source>
</evidence>
<name>A0A9P5PR42_9AGAR</name>
<proteinExistence type="predicted"/>
<keyword evidence="2" id="KW-1185">Reference proteome</keyword>
<dbReference type="InterPro" id="IPR021109">
    <property type="entry name" value="Peptidase_aspartic_dom_sf"/>
</dbReference>
<gene>
    <name evidence="1" type="ORF">BDP27DRAFT_1227275</name>
</gene>
<dbReference type="AlphaFoldDB" id="A0A9P5PR42"/>